<dbReference type="Proteomes" id="UP000267096">
    <property type="component" value="Unassembled WGS sequence"/>
</dbReference>
<organism evidence="3">
    <name type="scientific">Anisakis simplex</name>
    <name type="common">Herring worm</name>
    <dbReference type="NCBI Taxonomy" id="6269"/>
    <lineage>
        <taxon>Eukaryota</taxon>
        <taxon>Metazoa</taxon>
        <taxon>Ecdysozoa</taxon>
        <taxon>Nematoda</taxon>
        <taxon>Chromadorea</taxon>
        <taxon>Rhabditida</taxon>
        <taxon>Spirurina</taxon>
        <taxon>Ascaridomorpha</taxon>
        <taxon>Ascaridoidea</taxon>
        <taxon>Anisakidae</taxon>
        <taxon>Anisakis</taxon>
        <taxon>Anisakis simplex complex</taxon>
    </lineage>
</organism>
<reference evidence="3" key="1">
    <citation type="submission" date="2017-02" db="UniProtKB">
        <authorList>
            <consortium name="WormBaseParasite"/>
        </authorList>
    </citation>
    <scope>IDENTIFICATION</scope>
</reference>
<protein>
    <submittedName>
        <fullName evidence="1 3">Uncharacterized protein</fullName>
    </submittedName>
</protein>
<dbReference type="WBParaSite" id="ASIM_0001893601-mRNA-1">
    <property type="protein sequence ID" value="ASIM_0001893601-mRNA-1"/>
    <property type="gene ID" value="ASIM_0001893601"/>
</dbReference>
<dbReference type="EMBL" id="UYRR01035344">
    <property type="protein sequence ID" value="VDK64350.1"/>
    <property type="molecule type" value="Genomic_DNA"/>
</dbReference>
<proteinExistence type="predicted"/>
<dbReference type="AlphaFoldDB" id="A0A0M3KD84"/>
<sequence length="142" mass="15119">MGACRPPTSGQQAAAASQQQMAMAAAAAIRAQLMASSQAAAAEYQRQQQQLAMAMLNGDVNQAQAIRARLFQTQQQAALLASQHYAQQQQQMVGVLMHSVDYLVTATATANSTNALPSIISRLPPSANCISVEELERQFATN</sequence>
<gene>
    <name evidence="1" type="ORF">ASIM_LOCUS18332</name>
</gene>
<evidence type="ECO:0000313" key="1">
    <source>
        <dbReference type="EMBL" id="VDK64350.1"/>
    </source>
</evidence>
<evidence type="ECO:0000313" key="2">
    <source>
        <dbReference type="Proteomes" id="UP000267096"/>
    </source>
</evidence>
<name>A0A0M3KD84_ANISI</name>
<keyword evidence="2" id="KW-1185">Reference proteome</keyword>
<reference evidence="1 2" key="2">
    <citation type="submission" date="2018-11" db="EMBL/GenBank/DDBJ databases">
        <authorList>
            <consortium name="Pathogen Informatics"/>
        </authorList>
    </citation>
    <scope>NUCLEOTIDE SEQUENCE [LARGE SCALE GENOMIC DNA]</scope>
</reference>
<accession>A0A0M3KD84</accession>
<evidence type="ECO:0000313" key="3">
    <source>
        <dbReference type="WBParaSite" id="ASIM_0001893601-mRNA-1"/>
    </source>
</evidence>